<dbReference type="PROSITE" id="PS50048">
    <property type="entry name" value="ZN2_CY6_FUNGAL_2"/>
    <property type="match status" value="1"/>
</dbReference>
<gene>
    <name evidence="6" type="ORF">TSTA_015050</name>
</gene>
<keyword evidence="4" id="KW-0539">Nucleus</keyword>
<dbReference type="HOGENOM" id="CLU_044368_2_0_1"/>
<dbReference type="CDD" id="cd00067">
    <property type="entry name" value="GAL4"/>
    <property type="match status" value="1"/>
</dbReference>
<dbReference type="OMA" id="FVWETIY"/>
<name>B8MHT6_TALSN</name>
<dbReference type="Pfam" id="PF00172">
    <property type="entry name" value="Zn_clus"/>
    <property type="match status" value="1"/>
</dbReference>
<dbReference type="GeneID" id="8106247"/>
<dbReference type="RefSeq" id="XP_002483650.1">
    <property type="nucleotide sequence ID" value="XM_002483605.1"/>
</dbReference>
<dbReference type="GO" id="GO:0000981">
    <property type="term" value="F:DNA-binding transcription factor activity, RNA polymerase II-specific"/>
    <property type="evidence" value="ECO:0007669"/>
    <property type="project" value="InterPro"/>
</dbReference>
<dbReference type="VEuPathDB" id="FungiDB:TSTA_015050"/>
<dbReference type="InterPro" id="IPR050675">
    <property type="entry name" value="OAF3"/>
</dbReference>
<evidence type="ECO:0000313" key="7">
    <source>
        <dbReference type="Proteomes" id="UP000001745"/>
    </source>
</evidence>
<evidence type="ECO:0000256" key="3">
    <source>
        <dbReference type="ARBA" id="ARBA00023163"/>
    </source>
</evidence>
<dbReference type="OrthoDB" id="5423818at2759"/>
<dbReference type="AlphaFoldDB" id="B8MHT6"/>
<proteinExistence type="predicted"/>
<dbReference type="PROSITE" id="PS00463">
    <property type="entry name" value="ZN2_CY6_FUNGAL_1"/>
    <property type="match status" value="1"/>
</dbReference>
<dbReference type="STRING" id="441959.B8MHT6"/>
<keyword evidence="2" id="KW-0238">DNA-binding</keyword>
<dbReference type="PANTHER" id="PTHR31069">
    <property type="entry name" value="OLEATE-ACTIVATED TRANSCRIPTION FACTOR 1-RELATED"/>
    <property type="match status" value="1"/>
</dbReference>
<feature type="domain" description="Zn(2)-C6 fungal-type" evidence="5">
    <location>
        <begin position="8"/>
        <end position="38"/>
    </location>
</feature>
<dbReference type="InParanoid" id="B8MHT6"/>
<evidence type="ECO:0000256" key="4">
    <source>
        <dbReference type="ARBA" id="ARBA00023242"/>
    </source>
</evidence>
<protein>
    <recommendedName>
        <fullName evidence="5">Zn(2)-C6 fungal-type domain-containing protein</fullName>
    </recommendedName>
</protein>
<dbReference type="InterPro" id="IPR001138">
    <property type="entry name" value="Zn2Cys6_DnaBD"/>
</dbReference>
<accession>B8MHT6</accession>
<organism evidence="6 7">
    <name type="scientific">Talaromyces stipitatus (strain ATCC 10500 / CBS 375.48 / QM 6759 / NRRL 1006)</name>
    <name type="common">Penicillium stipitatum</name>
    <dbReference type="NCBI Taxonomy" id="441959"/>
    <lineage>
        <taxon>Eukaryota</taxon>
        <taxon>Fungi</taxon>
        <taxon>Dikarya</taxon>
        <taxon>Ascomycota</taxon>
        <taxon>Pezizomycotina</taxon>
        <taxon>Eurotiomycetes</taxon>
        <taxon>Eurotiomycetidae</taxon>
        <taxon>Eurotiales</taxon>
        <taxon>Trichocomaceae</taxon>
        <taxon>Talaromyces</taxon>
        <taxon>Talaromyces sect. Talaromyces</taxon>
    </lineage>
</organism>
<dbReference type="Gene3D" id="4.10.240.10">
    <property type="entry name" value="Zn(2)-C6 fungal-type DNA-binding domain"/>
    <property type="match status" value="1"/>
</dbReference>
<dbReference type="SUPFAM" id="SSF57701">
    <property type="entry name" value="Zn2/Cys6 DNA-binding domain"/>
    <property type="match status" value="1"/>
</dbReference>
<keyword evidence="7" id="KW-1185">Reference proteome</keyword>
<dbReference type="GO" id="GO:0005634">
    <property type="term" value="C:nucleus"/>
    <property type="evidence" value="ECO:0007669"/>
    <property type="project" value="TreeGrafter"/>
</dbReference>
<dbReference type="eggNOG" id="ENOG502R6XH">
    <property type="taxonomic scope" value="Eukaryota"/>
</dbReference>
<dbReference type="Proteomes" id="UP000001745">
    <property type="component" value="Unassembled WGS sequence"/>
</dbReference>
<dbReference type="PhylomeDB" id="B8MHT6"/>
<dbReference type="GO" id="GO:0045944">
    <property type="term" value="P:positive regulation of transcription by RNA polymerase II"/>
    <property type="evidence" value="ECO:0007669"/>
    <property type="project" value="TreeGrafter"/>
</dbReference>
<evidence type="ECO:0000259" key="5">
    <source>
        <dbReference type="PROSITE" id="PS50048"/>
    </source>
</evidence>
<evidence type="ECO:0000313" key="6">
    <source>
        <dbReference type="EMBL" id="EED16416.1"/>
    </source>
</evidence>
<dbReference type="GO" id="GO:0008270">
    <property type="term" value="F:zinc ion binding"/>
    <property type="evidence" value="ECO:0007669"/>
    <property type="project" value="InterPro"/>
</dbReference>
<sequence length="476" mass="53572">MPVSRKKSCVRCRQSKLRCNQGIPSCSRCSERGVPCVYDWKAGDAAPYAHSAATRPVRIPSTPSRIIEEPPDSAMQLQGRDTISAPSASTLIHPLFQDTDVSFDNLELDFTLASPHAERAFSTLKSADLLGVSTESTTFPAYTNAQGSPGIETMVSRADTIQMMGGRLNDPGTWSLERTMLPSPVLNVQEMPLQLPSRRGTFQRRNAIKHCLASSIVLGQLTSYPKMMIQGDRLPPFICAPCQMHEELAFDCVKNKMHQCLPRDLAICVGLVNMFYSRTPQNADFVWKAIYAESDRLHREVRAVKPVLLIRMLISSYTIQHENYDVYQQLVAFQAMTIYTLLQALDVETSEANGAHNLLSSVIQRIKYRSKCNARFDNIPLPASRDLWEANTNFTWRTEYEKDISQRKAKRALTIADLMELTEGGSLKILLETDPRFDLVPDAFAWCEGLDSLGSLLWMVIPFQQRRTQPGMSEVW</sequence>
<evidence type="ECO:0000256" key="2">
    <source>
        <dbReference type="ARBA" id="ARBA00023125"/>
    </source>
</evidence>
<dbReference type="SMART" id="SM00066">
    <property type="entry name" value="GAL4"/>
    <property type="match status" value="1"/>
</dbReference>
<dbReference type="InterPro" id="IPR036864">
    <property type="entry name" value="Zn2-C6_fun-type_DNA-bd_sf"/>
</dbReference>
<dbReference type="PANTHER" id="PTHR31069:SF12">
    <property type="entry name" value="TRANSCRIPTION FACTOR DOMAIN-CONTAINING PROTEIN"/>
    <property type="match status" value="1"/>
</dbReference>
<dbReference type="EMBL" id="EQ962656">
    <property type="protein sequence ID" value="EED16416.1"/>
    <property type="molecule type" value="Genomic_DNA"/>
</dbReference>
<reference evidence="7" key="1">
    <citation type="journal article" date="2015" name="Genome Announc.">
        <title>Genome sequence of the AIDS-associated pathogen Penicillium marneffei (ATCC18224) and its near taxonomic relative Talaromyces stipitatus (ATCC10500).</title>
        <authorList>
            <person name="Nierman W.C."/>
            <person name="Fedorova-Abrams N.D."/>
            <person name="Andrianopoulos A."/>
        </authorList>
    </citation>
    <scope>NUCLEOTIDE SEQUENCE [LARGE SCALE GENOMIC DNA]</scope>
    <source>
        <strain evidence="7">ATCC 10500 / CBS 375.48 / QM 6759 / NRRL 1006</strain>
    </source>
</reference>
<evidence type="ECO:0000256" key="1">
    <source>
        <dbReference type="ARBA" id="ARBA00023015"/>
    </source>
</evidence>
<dbReference type="GO" id="GO:0000978">
    <property type="term" value="F:RNA polymerase II cis-regulatory region sequence-specific DNA binding"/>
    <property type="evidence" value="ECO:0007669"/>
    <property type="project" value="TreeGrafter"/>
</dbReference>
<keyword evidence="3" id="KW-0804">Transcription</keyword>
<keyword evidence="1" id="KW-0805">Transcription regulation</keyword>